<protein>
    <submittedName>
        <fullName evidence="2">Uncharacterized protein</fullName>
    </submittedName>
</protein>
<comment type="caution">
    <text evidence="2">The sequence shown here is derived from an EMBL/GenBank/DDBJ whole genome shotgun (WGS) entry which is preliminary data.</text>
</comment>
<gene>
    <name evidence="2" type="ORF">PR048_027972</name>
</gene>
<reference evidence="2 3" key="1">
    <citation type="submission" date="2023-02" db="EMBL/GenBank/DDBJ databases">
        <title>LHISI_Scaffold_Assembly.</title>
        <authorList>
            <person name="Stuart O.P."/>
            <person name="Cleave R."/>
            <person name="Magrath M.J.L."/>
            <person name="Mikheyev A.S."/>
        </authorList>
    </citation>
    <scope>NUCLEOTIDE SEQUENCE [LARGE SCALE GENOMIC DNA]</scope>
    <source>
        <strain evidence="2">Daus_M_001</strain>
        <tissue evidence="2">Leg muscle</tissue>
    </source>
</reference>
<name>A0ABQ9GHZ8_9NEOP</name>
<evidence type="ECO:0000313" key="3">
    <source>
        <dbReference type="Proteomes" id="UP001159363"/>
    </source>
</evidence>
<sequence>MDGKITFRRVHLFSIIPTAKWEDGRKKKQSSNTLIFNHAVMLSSWSWSLEPKQSHSDKQRHGKKSLVRTRRRIHLSDFGTPRKTEFRIRRLVSESSGYLPTVPPRSKKKKFWIATIFTLRCVSGNITGMILTMPDFRVNDAVDEFLGVESFQSFLSTTNTAKGNDEPPLHHAAKETLRWQQAGQHDAIYHHELQLQSEDNRAGGGAVVYHRTRITEEPASGDGMRWRWSSNGIQGDEETGVDRKNLMSRATATSATLPLEMGNDPAVNGTPCLQNWAKAVHDQVSTSEINLRKKSLLLPAYILTDALSDMRPLQLVTLDGNEVSTEERRNAMAGETGDPRENPPNNGIVRHDPHRRKSGGSPAGNRTRFALVGGKWSDRYVTPPPPYMKLPKFLSYWPRLIKINQRVSSAIIFTSGSSEHSTKLIKQPHIACTYDALLYLLPPFAVSFTHESSPIVQPASRTLHCLILAVADFPSADHFSRCSSSIARNSPTHSLNSLARKPRRTPVRGKMRRLTFKYSVKLTAQTLIRISVIAEDCPNDEGCAYLKYRFDFPTGIAAHAQAVLKYHPERRLTAFDSWRGRPRIFACGNRAGRCRWSAGLPRRSPVSPRLCVPALLHSDSPRFTLIGSQDLDVKVLFYLELSSAFEAEKRHYAQGQYTGRTFNSVAGQCVFKTLCDAVQATAISTLASHQSEPGSIPVWVTRFSQVEIVPLVTVPSRGPPASHPPPPNFRHRSIFTSITLIDSEDLDSPLRYRCGTAACIATYSHTCLRTGAAVAQRLDRSSQTKTTRDLSFPSPLHCGAAPCSHRFTLIGFQDLDVTEPPRPPHYRLFTVGDRLFPSPPCSFLGGSRVPASDTFGNVRAFPQQFLPGNPSAERAPRVQSKARALGAARRVRCKKVGRGMSGGGRRKLAKQIVGERAARPGVVHLRIEVITDKNYSPTAAIRPRECNEACFIDTYATFSFLRARRGRVQYNSRTHEVAESQTWAADLLAVRIEDMTTTAVRTDIKARSLPGFSQVRMVPEDAAGRRVFSGISRFPRPCIPALLHTKRTSASSALRTSRLRAADVWDDVDVWQRDILIQYEQITCEDQMTVPSVKTVISQINYNRVSEKIWAARNIEVMRADEGEARNHIAATNPTRHDKKAATKRQLKFRCNCLNYSTTQQNRHATLDILPNYLEGANRL</sequence>
<keyword evidence="3" id="KW-1185">Reference proteome</keyword>
<proteinExistence type="predicted"/>
<dbReference type="EMBL" id="JARBHB010000012">
    <property type="protein sequence ID" value="KAJ8871645.1"/>
    <property type="molecule type" value="Genomic_DNA"/>
</dbReference>
<organism evidence="2 3">
    <name type="scientific">Dryococelus australis</name>
    <dbReference type="NCBI Taxonomy" id="614101"/>
    <lineage>
        <taxon>Eukaryota</taxon>
        <taxon>Metazoa</taxon>
        <taxon>Ecdysozoa</taxon>
        <taxon>Arthropoda</taxon>
        <taxon>Hexapoda</taxon>
        <taxon>Insecta</taxon>
        <taxon>Pterygota</taxon>
        <taxon>Neoptera</taxon>
        <taxon>Polyneoptera</taxon>
        <taxon>Phasmatodea</taxon>
        <taxon>Verophasmatodea</taxon>
        <taxon>Anareolatae</taxon>
        <taxon>Phasmatidae</taxon>
        <taxon>Eurycanthinae</taxon>
        <taxon>Dryococelus</taxon>
    </lineage>
</organism>
<evidence type="ECO:0000256" key="1">
    <source>
        <dbReference type="SAM" id="MobiDB-lite"/>
    </source>
</evidence>
<feature type="region of interest" description="Disordered" evidence="1">
    <location>
        <begin position="322"/>
        <end position="367"/>
    </location>
</feature>
<evidence type="ECO:0000313" key="2">
    <source>
        <dbReference type="EMBL" id="KAJ8871645.1"/>
    </source>
</evidence>
<dbReference type="Proteomes" id="UP001159363">
    <property type="component" value="Chromosome 11"/>
</dbReference>
<accession>A0ABQ9GHZ8</accession>